<reference evidence="3 4" key="1">
    <citation type="journal article" date="2021" name="Commun. Biol.">
        <title>The genome of Shorea leprosula (Dipterocarpaceae) highlights the ecological relevance of drought in aseasonal tropical rainforests.</title>
        <authorList>
            <person name="Ng K.K.S."/>
            <person name="Kobayashi M.J."/>
            <person name="Fawcett J.A."/>
            <person name="Hatakeyama M."/>
            <person name="Paape T."/>
            <person name="Ng C.H."/>
            <person name="Ang C.C."/>
            <person name="Tnah L.H."/>
            <person name="Lee C.T."/>
            <person name="Nishiyama T."/>
            <person name="Sese J."/>
            <person name="O'Brien M.J."/>
            <person name="Copetti D."/>
            <person name="Mohd Noor M.I."/>
            <person name="Ong R.C."/>
            <person name="Putra M."/>
            <person name="Sireger I.Z."/>
            <person name="Indrioko S."/>
            <person name="Kosugi Y."/>
            <person name="Izuno A."/>
            <person name="Isagi Y."/>
            <person name="Lee S.L."/>
            <person name="Shimizu K.K."/>
        </authorList>
    </citation>
    <scope>NUCLEOTIDE SEQUENCE [LARGE SCALE GENOMIC DNA]</scope>
    <source>
        <strain evidence="3">214</strain>
    </source>
</reference>
<dbReference type="PANTHER" id="PTHR45376">
    <property type="entry name" value="CHAPERONE DNAJ-DOMAIN SUPERFAMILY PROTEIN-RELATED"/>
    <property type="match status" value="1"/>
</dbReference>
<dbReference type="CDD" id="cd06257">
    <property type="entry name" value="DnaJ"/>
    <property type="match status" value="1"/>
</dbReference>
<keyword evidence="4" id="KW-1185">Reference proteome</keyword>
<protein>
    <recommendedName>
        <fullName evidence="2">J domain-containing protein</fullName>
    </recommendedName>
</protein>
<evidence type="ECO:0000313" key="3">
    <source>
        <dbReference type="EMBL" id="GKV25839.1"/>
    </source>
</evidence>
<dbReference type="PROSITE" id="PS50076">
    <property type="entry name" value="DNAJ_2"/>
    <property type="match status" value="1"/>
</dbReference>
<dbReference type="Proteomes" id="UP001054252">
    <property type="component" value="Unassembled WGS sequence"/>
</dbReference>
<name>A0AAV5KMK7_9ROSI</name>
<evidence type="ECO:0000256" key="1">
    <source>
        <dbReference type="SAM" id="MobiDB-lite"/>
    </source>
</evidence>
<feature type="region of interest" description="Disordered" evidence="1">
    <location>
        <begin position="74"/>
        <end position="108"/>
    </location>
</feature>
<dbReference type="PRINTS" id="PR00625">
    <property type="entry name" value="JDOMAIN"/>
</dbReference>
<dbReference type="SUPFAM" id="SSF46565">
    <property type="entry name" value="Chaperone J-domain"/>
    <property type="match status" value="1"/>
</dbReference>
<feature type="domain" description="J" evidence="2">
    <location>
        <begin position="197"/>
        <end position="258"/>
    </location>
</feature>
<dbReference type="PANTHER" id="PTHR45376:SF1">
    <property type="entry name" value="CHAPERONE DNAJ-DOMAIN SUPERFAMILY PROTEIN-RELATED"/>
    <property type="match status" value="1"/>
</dbReference>
<dbReference type="AlphaFoldDB" id="A0AAV5KMK7"/>
<evidence type="ECO:0000313" key="4">
    <source>
        <dbReference type="Proteomes" id="UP001054252"/>
    </source>
</evidence>
<dbReference type="InterPro" id="IPR036869">
    <property type="entry name" value="J_dom_sf"/>
</dbReference>
<proteinExistence type="predicted"/>
<dbReference type="Pfam" id="PF00226">
    <property type="entry name" value="DnaJ"/>
    <property type="match status" value="1"/>
</dbReference>
<accession>A0AAV5KMK7</accession>
<dbReference type="SMART" id="SM00271">
    <property type="entry name" value="DnaJ"/>
    <property type="match status" value="1"/>
</dbReference>
<gene>
    <name evidence="3" type="ORF">SLEP1_g35221</name>
</gene>
<comment type="caution">
    <text evidence="3">The sequence shown here is derived from an EMBL/GenBank/DDBJ whole genome shotgun (WGS) entry which is preliminary data.</text>
</comment>
<dbReference type="EMBL" id="BPVZ01000070">
    <property type="protein sequence ID" value="GKV25839.1"/>
    <property type="molecule type" value="Genomic_DNA"/>
</dbReference>
<dbReference type="InterPro" id="IPR001623">
    <property type="entry name" value="DnaJ_domain"/>
</dbReference>
<organism evidence="3 4">
    <name type="scientific">Rubroshorea leprosula</name>
    <dbReference type="NCBI Taxonomy" id="152421"/>
    <lineage>
        <taxon>Eukaryota</taxon>
        <taxon>Viridiplantae</taxon>
        <taxon>Streptophyta</taxon>
        <taxon>Embryophyta</taxon>
        <taxon>Tracheophyta</taxon>
        <taxon>Spermatophyta</taxon>
        <taxon>Magnoliopsida</taxon>
        <taxon>eudicotyledons</taxon>
        <taxon>Gunneridae</taxon>
        <taxon>Pentapetalae</taxon>
        <taxon>rosids</taxon>
        <taxon>malvids</taxon>
        <taxon>Malvales</taxon>
        <taxon>Dipterocarpaceae</taxon>
        <taxon>Rubroshorea</taxon>
    </lineage>
</organism>
<evidence type="ECO:0000259" key="2">
    <source>
        <dbReference type="PROSITE" id="PS50076"/>
    </source>
</evidence>
<dbReference type="Gene3D" id="1.10.287.110">
    <property type="entry name" value="DnaJ domain"/>
    <property type="match status" value="1"/>
</dbReference>
<sequence length="260" mass="30571">MNRVMKATIFNLQSNHLSRRAALFHSTPVLESKRRSHWKSSKKHKKQHGKREVLRNLNAYADYILQGWKDRFKEDDDPSSMRGPSWFTKQYHGGSGREGPQWPGSQGRRHWGRRAFEFCEDDDDDDDVETIFRSSFDGGRFFYFSFIDEESPRWRSSFGYSKNHRKSWNWRYQDEEDYYDSSSESEMPESSDPDMASDRLALGLRAYGPITLEDVKTAYRACALKWHPDRHQGSYKVIAEEKFKLCSSAYQSLCDKLAVN</sequence>